<evidence type="ECO:0000313" key="2">
    <source>
        <dbReference type="EMBL" id="OXA46862.1"/>
    </source>
</evidence>
<organism evidence="2 3">
    <name type="scientific">Folsomia candida</name>
    <name type="common">Springtail</name>
    <dbReference type="NCBI Taxonomy" id="158441"/>
    <lineage>
        <taxon>Eukaryota</taxon>
        <taxon>Metazoa</taxon>
        <taxon>Ecdysozoa</taxon>
        <taxon>Arthropoda</taxon>
        <taxon>Hexapoda</taxon>
        <taxon>Collembola</taxon>
        <taxon>Entomobryomorpha</taxon>
        <taxon>Isotomoidea</taxon>
        <taxon>Isotomidae</taxon>
        <taxon>Proisotominae</taxon>
        <taxon>Folsomia</taxon>
    </lineage>
</organism>
<evidence type="ECO:0000256" key="1">
    <source>
        <dbReference type="SAM" id="MobiDB-lite"/>
    </source>
</evidence>
<sequence>MKFGKDTISQLACLAIFASYDEKMRNGTSSNEAAHLQQKLKSLSSELVTLRNRLHVNGQPHAHGPREGDDTEDTSPQVPPHQGQNGRGGVDGHNYMNHPMLPYPNKPLPPQPHPNTSPGNNNNQAFYENQPFQKALEKCVPSRKPRRKLKGKGQNYLEASHNFDFVSFKTTNVAKERVSCDVNRNVYVDSGGKNKWDANSAEISRVIGSGESQKACLDKVIAKCASKLDWRFDVDQDSCDFRNDVGKKEE</sequence>
<feature type="region of interest" description="Disordered" evidence="1">
    <location>
        <begin position="55"/>
        <end position="126"/>
    </location>
</feature>
<name>A0A226DMU9_FOLCA</name>
<dbReference type="Proteomes" id="UP000198287">
    <property type="component" value="Unassembled WGS sequence"/>
</dbReference>
<proteinExistence type="predicted"/>
<feature type="compositionally biased region" description="Pro residues" evidence="1">
    <location>
        <begin position="101"/>
        <end position="115"/>
    </location>
</feature>
<dbReference type="OrthoDB" id="370884at2759"/>
<keyword evidence="3" id="KW-1185">Reference proteome</keyword>
<dbReference type="EMBL" id="LNIX01000014">
    <property type="protein sequence ID" value="OXA46862.1"/>
    <property type="molecule type" value="Genomic_DNA"/>
</dbReference>
<gene>
    <name evidence="2" type="ORF">Fcan01_18260</name>
</gene>
<dbReference type="AlphaFoldDB" id="A0A226DMU9"/>
<protein>
    <submittedName>
        <fullName evidence="2">Uncharacterized protein</fullName>
    </submittedName>
</protein>
<reference evidence="2 3" key="1">
    <citation type="submission" date="2015-12" db="EMBL/GenBank/DDBJ databases">
        <title>The genome of Folsomia candida.</title>
        <authorList>
            <person name="Faddeeva A."/>
            <person name="Derks M.F."/>
            <person name="Anvar Y."/>
            <person name="Smit S."/>
            <person name="Van Straalen N."/>
            <person name="Roelofs D."/>
        </authorList>
    </citation>
    <scope>NUCLEOTIDE SEQUENCE [LARGE SCALE GENOMIC DNA]</scope>
    <source>
        <strain evidence="2 3">VU population</strain>
        <tissue evidence="2">Whole body</tissue>
    </source>
</reference>
<dbReference type="STRING" id="158441.A0A226DMU9"/>
<comment type="caution">
    <text evidence="2">The sequence shown here is derived from an EMBL/GenBank/DDBJ whole genome shotgun (WGS) entry which is preliminary data.</text>
</comment>
<feature type="compositionally biased region" description="Polar residues" evidence="1">
    <location>
        <begin position="116"/>
        <end position="126"/>
    </location>
</feature>
<accession>A0A226DMU9</accession>
<evidence type="ECO:0000313" key="3">
    <source>
        <dbReference type="Proteomes" id="UP000198287"/>
    </source>
</evidence>